<accession>A0AAX2CH66</accession>
<proteinExistence type="predicted"/>
<dbReference type="PANTHER" id="PTHR43792:SF1">
    <property type="entry name" value="N-ACETYLTRANSFERASE DOMAIN-CONTAINING PROTEIN"/>
    <property type="match status" value="1"/>
</dbReference>
<comment type="caution">
    <text evidence="2">The sequence shown here is derived from an EMBL/GenBank/DDBJ whole genome shotgun (WGS) entry which is preliminary data.</text>
</comment>
<dbReference type="PANTHER" id="PTHR43792">
    <property type="entry name" value="GNAT FAMILY, PUTATIVE (AFU_ORTHOLOGUE AFUA_3G00765)-RELATED-RELATED"/>
    <property type="match status" value="1"/>
</dbReference>
<dbReference type="Pfam" id="PF13302">
    <property type="entry name" value="Acetyltransf_3"/>
    <property type="match status" value="1"/>
</dbReference>
<reference evidence="2 3" key="1">
    <citation type="submission" date="2016-08" db="EMBL/GenBank/DDBJ databases">
        <authorList>
            <person name="Loux V."/>
            <person name="Rue O."/>
        </authorList>
    </citation>
    <scope>NUCLEOTIDE SEQUENCE [LARGE SCALE GENOMIC DNA]</scope>
    <source>
        <strain evidence="2 3">AFSSA_08CEB44bac</strain>
    </source>
</reference>
<dbReference type="AlphaFoldDB" id="A0AAX2CH66"/>
<evidence type="ECO:0000259" key="1">
    <source>
        <dbReference type="PROSITE" id="PS51186"/>
    </source>
</evidence>
<dbReference type="Proteomes" id="UP000242164">
    <property type="component" value="Unassembled WGS sequence"/>
</dbReference>
<dbReference type="EMBL" id="FMIK01000024">
    <property type="protein sequence ID" value="SCL93269.1"/>
    <property type="molecule type" value="Genomic_DNA"/>
</dbReference>
<organism evidence="2 3">
    <name type="scientific">Bacillus cytotoxicus</name>
    <dbReference type="NCBI Taxonomy" id="580165"/>
    <lineage>
        <taxon>Bacteria</taxon>
        <taxon>Bacillati</taxon>
        <taxon>Bacillota</taxon>
        <taxon>Bacilli</taxon>
        <taxon>Bacillales</taxon>
        <taxon>Bacillaceae</taxon>
        <taxon>Bacillus</taxon>
        <taxon>Bacillus cereus group</taxon>
    </lineage>
</organism>
<dbReference type="SUPFAM" id="SSF55729">
    <property type="entry name" value="Acyl-CoA N-acyltransferases (Nat)"/>
    <property type="match status" value="1"/>
</dbReference>
<feature type="domain" description="N-acetyltransferase" evidence="1">
    <location>
        <begin position="1"/>
        <end position="73"/>
    </location>
</feature>
<name>A0AAX2CH66_9BACI</name>
<sequence length="76" mass="9034">MYLLNPKFWGKGYATEAAYAAIQYAIYDLKLTTLKARIKTKNMKSRNLLEKIGFTYTHDRRKNGDTLLRFEYKYVD</sequence>
<evidence type="ECO:0000313" key="3">
    <source>
        <dbReference type="Proteomes" id="UP000242164"/>
    </source>
</evidence>
<dbReference type="Gene3D" id="3.40.630.30">
    <property type="match status" value="1"/>
</dbReference>
<protein>
    <recommendedName>
        <fullName evidence="1">N-acetyltransferase domain-containing protein</fullName>
    </recommendedName>
</protein>
<dbReference type="InterPro" id="IPR051531">
    <property type="entry name" value="N-acetyltransferase"/>
</dbReference>
<gene>
    <name evidence="2" type="ORF">BCB44BAC_02209</name>
</gene>
<dbReference type="PROSITE" id="PS51186">
    <property type="entry name" value="GNAT"/>
    <property type="match status" value="1"/>
</dbReference>
<dbReference type="InterPro" id="IPR016181">
    <property type="entry name" value="Acyl_CoA_acyltransferase"/>
</dbReference>
<dbReference type="GO" id="GO:0016747">
    <property type="term" value="F:acyltransferase activity, transferring groups other than amino-acyl groups"/>
    <property type="evidence" value="ECO:0007669"/>
    <property type="project" value="InterPro"/>
</dbReference>
<dbReference type="InterPro" id="IPR000182">
    <property type="entry name" value="GNAT_dom"/>
</dbReference>
<evidence type="ECO:0000313" key="2">
    <source>
        <dbReference type="EMBL" id="SCL93269.1"/>
    </source>
</evidence>